<dbReference type="EMBL" id="JH712153">
    <property type="protein sequence ID" value="EFO15423.1"/>
    <property type="molecule type" value="Genomic_DNA"/>
</dbReference>
<protein>
    <submittedName>
        <fullName evidence="3">DUF1768 domain-containing protein</fullName>
    </submittedName>
</protein>
<dbReference type="GeneID" id="9950557"/>
<reference evidence="3" key="2">
    <citation type="submission" date="2016-11" db="UniProtKB">
        <authorList>
            <consortium name="WormBaseParasite"/>
        </authorList>
    </citation>
    <scope>IDENTIFICATION</scope>
</reference>
<name>A0A1I7VQQ2_LOALO</name>
<gene>
    <name evidence="1 3" type="ORF">LOAG_13087</name>
</gene>
<accession>A0A1S0TK42</accession>
<dbReference type="OrthoDB" id="5825484at2759"/>
<dbReference type="AlphaFoldDB" id="A0A1I7VQQ2"/>
<reference evidence="1 2" key="1">
    <citation type="submission" date="2012-04" db="EMBL/GenBank/DDBJ databases">
        <title>The Genome Sequence of Loa loa.</title>
        <authorList>
            <consortium name="The Broad Institute Genome Sequencing Platform"/>
            <consortium name="Broad Institute Genome Sequencing Center for Infectious Disease"/>
            <person name="Nutman T.B."/>
            <person name="Fink D.L."/>
            <person name="Russ C."/>
            <person name="Young S."/>
            <person name="Zeng Q."/>
            <person name="Gargeya S."/>
            <person name="Alvarado L."/>
            <person name="Berlin A."/>
            <person name="Chapman S.B."/>
            <person name="Chen Z."/>
            <person name="Freedman E."/>
            <person name="Gellesch M."/>
            <person name="Goldberg J."/>
            <person name="Griggs A."/>
            <person name="Gujja S."/>
            <person name="Heilman E.R."/>
            <person name="Heiman D."/>
            <person name="Howarth C."/>
            <person name="Mehta T."/>
            <person name="Neiman D."/>
            <person name="Pearson M."/>
            <person name="Roberts A."/>
            <person name="Saif S."/>
            <person name="Shea T."/>
            <person name="Shenoy N."/>
            <person name="Sisk P."/>
            <person name="Stolte C."/>
            <person name="Sykes S."/>
            <person name="White J."/>
            <person name="Yandava C."/>
            <person name="Haas B."/>
            <person name="Henn M.R."/>
            <person name="Nusbaum C."/>
            <person name="Birren B."/>
        </authorList>
    </citation>
    <scope>NUCLEOTIDE SEQUENCE [LARGE SCALE GENOMIC DNA]</scope>
</reference>
<accession>A0A1I7VQQ2</accession>
<dbReference type="CTD" id="9950557"/>
<sequence length="147" mass="16921">MHYTGGYLSYSHVLATCPYDTAMPLRDHEECRIQSCIRMEQGNWIEEDESAFRKNFFLGIGFGSGRAKLKKIINKMGAENCEGKQEEWSSRMIAEQLRRLADNFEAEFQKASASTRPYREKSDTLLVSSPELTYLNMKDSTIAYNHC</sequence>
<proteinExistence type="predicted"/>
<dbReference type="WBParaSite" id="EN70_5233">
    <property type="protein sequence ID" value="EN70_5233"/>
    <property type="gene ID" value="EN70_5233"/>
</dbReference>
<evidence type="ECO:0000313" key="2">
    <source>
        <dbReference type="Proteomes" id="UP000095285"/>
    </source>
</evidence>
<evidence type="ECO:0000313" key="3">
    <source>
        <dbReference type="WBParaSite" id="EN70_5233"/>
    </source>
</evidence>
<dbReference type="Proteomes" id="UP000095285">
    <property type="component" value="Unassembled WGS sequence"/>
</dbReference>
<evidence type="ECO:0000313" key="1">
    <source>
        <dbReference type="EMBL" id="EFO15423.1"/>
    </source>
</evidence>
<keyword evidence="2" id="KW-1185">Reference proteome</keyword>
<dbReference type="OMA" id="QGCIRMG"/>
<organism evidence="2 3">
    <name type="scientific">Loa loa</name>
    <name type="common">Eye worm</name>
    <name type="synonym">Filaria loa</name>
    <dbReference type="NCBI Taxonomy" id="7209"/>
    <lineage>
        <taxon>Eukaryota</taxon>
        <taxon>Metazoa</taxon>
        <taxon>Ecdysozoa</taxon>
        <taxon>Nematoda</taxon>
        <taxon>Chromadorea</taxon>
        <taxon>Rhabditida</taxon>
        <taxon>Spirurina</taxon>
        <taxon>Spiruromorpha</taxon>
        <taxon>Filarioidea</taxon>
        <taxon>Onchocercidae</taxon>
        <taxon>Loa</taxon>
    </lineage>
</organism>
<dbReference type="KEGG" id="loa:LOAG_13087"/>
<dbReference type="RefSeq" id="XP_003148646.1">
    <property type="nucleotide sequence ID" value="XM_003148598.1"/>
</dbReference>